<dbReference type="RefSeq" id="WP_155600502.1">
    <property type="nucleotide sequence ID" value="NZ_RCNR01000032.1"/>
</dbReference>
<keyword evidence="2" id="KW-1185">Reference proteome</keyword>
<dbReference type="EMBL" id="RCNR01000032">
    <property type="protein sequence ID" value="MUH37119.1"/>
    <property type="molecule type" value="Genomic_DNA"/>
</dbReference>
<dbReference type="OrthoDB" id="1451381at2"/>
<evidence type="ECO:0000313" key="2">
    <source>
        <dbReference type="Proteomes" id="UP000540519"/>
    </source>
</evidence>
<proteinExistence type="predicted"/>
<protein>
    <recommendedName>
        <fullName evidence="3">DUF2383 domain-containing protein</fullName>
    </recommendedName>
</protein>
<reference evidence="1 2" key="1">
    <citation type="journal article" date="2019" name="Mar. Drugs">
        <title>Comparative Genomics and CAZyme Genome Repertoires of Marine Zobellia amurskyensis KMM 3526(T) and Zobellia laminariae KMM 3676(T).</title>
        <authorList>
            <person name="Chernysheva N."/>
            <person name="Bystritskaya E."/>
            <person name="Stenkova A."/>
            <person name="Golovkin I."/>
            <person name="Nedashkovskaya O."/>
            <person name="Isaeva M."/>
        </authorList>
    </citation>
    <scope>NUCLEOTIDE SEQUENCE [LARGE SCALE GENOMIC DNA]</scope>
    <source>
        <strain evidence="1 2">KMM 3526</strain>
    </source>
</reference>
<evidence type="ECO:0000313" key="1">
    <source>
        <dbReference type="EMBL" id="MUH37119.1"/>
    </source>
</evidence>
<comment type="caution">
    <text evidence="1">The sequence shown here is derived from an EMBL/GenBank/DDBJ whole genome shotgun (WGS) entry which is preliminary data.</text>
</comment>
<name>A0A7X2ZVI1_9FLAO</name>
<dbReference type="Proteomes" id="UP000540519">
    <property type="component" value="Unassembled WGS sequence"/>
</dbReference>
<dbReference type="AlphaFoldDB" id="A0A7X2ZVI1"/>
<accession>A0A7X2ZVI1</accession>
<sequence>MECLEQLLKVYVISEIRCIEGAANAKNPLMRMFMEQCAIERSDFILELWHTAIRPEENVGLSDFYAWHNQLYGKNYLEMTTGSNLNIALLDRKALEICECMIDMNLPNPLACLLLEQSTKIKADLLALVHIRALTEN</sequence>
<gene>
    <name evidence="1" type="ORF">D9O36_14800</name>
</gene>
<evidence type="ECO:0008006" key="3">
    <source>
        <dbReference type="Google" id="ProtNLM"/>
    </source>
</evidence>
<organism evidence="1 2">
    <name type="scientific">Zobellia amurskyensis</name>
    <dbReference type="NCBI Taxonomy" id="248905"/>
    <lineage>
        <taxon>Bacteria</taxon>
        <taxon>Pseudomonadati</taxon>
        <taxon>Bacteroidota</taxon>
        <taxon>Flavobacteriia</taxon>
        <taxon>Flavobacteriales</taxon>
        <taxon>Flavobacteriaceae</taxon>
        <taxon>Zobellia</taxon>
    </lineage>
</organism>